<reference evidence="1 2" key="1">
    <citation type="submission" date="2020-08" db="EMBL/GenBank/DDBJ databases">
        <title>The Agave Microbiome: Exploring the role of microbial communities in plant adaptations to desert environments.</title>
        <authorList>
            <person name="Partida-Martinez L.P."/>
        </authorList>
    </citation>
    <scope>NUCLEOTIDE SEQUENCE [LARGE SCALE GENOMIC DNA]</scope>
    <source>
        <strain evidence="1 2">RAS26</strain>
    </source>
</reference>
<accession>A0A7W4YA24</accession>
<evidence type="ECO:0000313" key="1">
    <source>
        <dbReference type="EMBL" id="MBB2921307.1"/>
    </source>
</evidence>
<reference evidence="1 2" key="2">
    <citation type="submission" date="2020-08" db="EMBL/GenBank/DDBJ databases">
        <authorList>
            <person name="Partida-Martinez L."/>
            <person name="Huntemann M."/>
            <person name="Clum A."/>
            <person name="Wang J."/>
            <person name="Palaniappan K."/>
            <person name="Ritter S."/>
            <person name="Chen I.-M."/>
            <person name="Stamatis D."/>
            <person name="Reddy T."/>
            <person name="O'Malley R."/>
            <person name="Daum C."/>
            <person name="Shapiro N."/>
            <person name="Ivanova N."/>
            <person name="Kyrpides N."/>
            <person name="Woyke T."/>
        </authorList>
    </citation>
    <scope>NUCLEOTIDE SEQUENCE [LARGE SCALE GENOMIC DNA]</scope>
    <source>
        <strain evidence="1 2">RAS26</strain>
    </source>
</reference>
<sequence length="65" mass="7171">MSTWEKAVLVPTSEPDTQEAAVDAAAYESDALVEVSFRDSAGRWWKRDETGNLTRLAEPSSDTPQ</sequence>
<dbReference type="EMBL" id="JACHVX010000001">
    <property type="protein sequence ID" value="MBB2921307.1"/>
    <property type="molecule type" value="Genomic_DNA"/>
</dbReference>
<proteinExistence type="predicted"/>
<dbReference type="Proteomes" id="UP000518206">
    <property type="component" value="Unassembled WGS sequence"/>
</dbReference>
<name>A0A7W4YA24_9CELL</name>
<organism evidence="1 2">
    <name type="scientific">Cellulomonas cellasea</name>
    <dbReference type="NCBI Taxonomy" id="43670"/>
    <lineage>
        <taxon>Bacteria</taxon>
        <taxon>Bacillati</taxon>
        <taxon>Actinomycetota</taxon>
        <taxon>Actinomycetes</taxon>
        <taxon>Micrococcales</taxon>
        <taxon>Cellulomonadaceae</taxon>
        <taxon>Cellulomonas</taxon>
    </lineage>
</organism>
<evidence type="ECO:0000313" key="2">
    <source>
        <dbReference type="Proteomes" id="UP000518206"/>
    </source>
</evidence>
<comment type="caution">
    <text evidence="1">The sequence shown here is derived from an EMBL/GenBank/DDBJ whole genome shotgun (WGS) entry which is preliminary data.</text>
</comment>
<protein>
    <submittedName>
        <fullName evidence="1">Uncharacterized protein</fullName>
    </submittedName>
</protein>
<dbReference type="AlphaFoldDB" id="A0A7W4YA24"/>
<gene>
    <name evidence="1" type="ORF">FHR80_000201</name>
</gene>